<evidence type="ECO:0008006" key="5">
    <source>
        <dbReference type="Google" id="ProtNLM"/>
    </source>
</evidence>
<dbReference type="InterPro" id="IPR011009">
    <property type="entry name" value="Kinase-like_dom_sf"/>
</dbReference>
<feature type="transmembrane region" description="Helical" evidence="2">
    <location>
        <begin position="189"/>
        <end position="207"/>
    </location>
</feature>
<keyword evidence="2" id="KW-0472">Membrane</keyword>
<feature type="transmembrane region" description="Helical" evidence="2">
    <location>
        <begin position="123"/>
        <end position="144"/>
    </location>
</feature>
<feature type="transmembrane region" description="Helical" evidence="2">
    <location>
        <begin position="531"/>
        <end position="550"/>
    </location>
</feature>
<keyword evidence="4" id="KW-1185">Reference proteome</keyword>
<dbReference type="SUPFAM" id="SSF56112">
    <property type="entry name" value="Protein kinase-like (PK-like)"/>
    <property type="match status" value="1"/>
</dbReference>
<dbReference type="AlphaFoldDB" id="A0A562INU6"/>
<dbReference type="Proteomes" id="UP000321490">
    <property type="component" value="Unassembled WGS sequence"/>
</dbReference>
<evidence type="ECO:0000313" key="3">
    <source>
        <dbReference type="EMBL" id="TWH72689.1"/>
    </source>
</evidence>
<evidence type="ECO:0000256" key="2">
    <source>
        <dbReference type="SAM" id="Phobius"/>
    </source>
</evidence>
<name>A0A562INU6_9ACTN</name>
<proteinExistence type="predicted"/>
<feature type="region of interest" description="Disordered" evidence="1">
    <location>
        <begin position="1"/>
        <end position="33"/>
    </location>
</feature>
<reference evidence="3 4" key="1">
    <citation type="submission" date="2019-07" db="EMBL/GenBank/DDBJ databases">
        <title>R&amp;d 2014.</title>
        <authorList>
            <person name="Klenk H.-P."/>
        </authorList>
    </citation>
    <scope>NUCLEOTIDE SEQUENCE [LARGE SCALE GENOMIC DNA]</scope>
    <source>
        <strain evidence="3 4">DSM 45764</strain>
    </source>
</reference>
<accession>A0A562INU6</accession>
<evidence type="ECO:0000313" key="4">
    <source>
        <dbReference type="Proteomes" id="UP000321490"/>
    </source>
</evidence>
<dbReference type="RefSeq" id="WP_153361924.1">
    <property type="nucleotide sequence ID" value="NZ_JABGDC010000178.1"/>
</dbReference>
<dbReference type="OrthoDB" id="5242664at2"/>
<keyword evidence="2" id="KW-0812">Transmembrane</keyword>
<feature type="transmembrane region" description="Helical" evidence="2">
    <location>
        <begin position="99"/>
        <end position="116"/>
    </location>
</feature>
<sequence>METMPRRPAVPPTARRPGWPVGSELRRPSGADRAGPRRVRREVWGWAAVLLLAVVGQLVLSLLGDAPARRTVDREVRAVLLPGPLDHAWHELAELGHLLGPRVLWVPTVLVLVWVRRWRHLRVYLGTVSVIAAVAVVASHDGAWALRVREGLVGSPDELSLPSWPVLVMAAVSVATVQVLVPPGRARRWGWAAAVGLLVVCTAAAVAQGWTGASAGVVAALSGASAAGLAITLLAPPDRVPVTYRRRVPAHLTLDAERTGRVLAAVRDQLGLPAVALEPYRLDGSAGSTPCRLRLAEGPTEALFGKLYSSTHLRSDRWYKFFRVLRYGRLEDEAPFSSVRRLVEHEDYMLRLLRDGGVQVPEPLGVVEVVPGQEYLLVTELVPDSVELLDSGLPDPVLDDALRQVGRLWVAGAAHRDIKPSNVLARGDRVFLVDVSFGELRPSRWRQSVDLANMLLTLGLGAEPAHVLERARLLFGDGDLAEALATTSSVTVPRQLQRRIHAVRPDLVAELRGLLPSHPRIRVQRWSVRRVLLAVGSAASVVVVAGLVGLDLRAGGLL</sequence>
<organism evidence="3 4">
    <name type="scientific">Modestobacter roseus</name>
    <dbReference type="NCBI Taxonomy" id="1181884"/>
    <lineage>
        <taxon>Bacteria</taxon>
        <taxon>Bacillati</taxon>
        <taxon>Actinomycetota</taxon>
        <taxon>Actinomycetes</taxon>
        <taxon>Geodermatophilales</taxon>
        <taxon>Geodermatophilaceae</taxon>
        <taxon>Modestobacter</taxon>
    </lineage>
</organism>
<keyword evidence="2" id="KW-1133">Transmembrane helix</keyword>
<protein>
    <recommendedName>
        <fullName evidence="5">RIO1 family protein</fullName>
    </recommendedName>
</protein>
<feature type="transmembrane region" description="Helical" evidence="2">
    <location>
        <begin position="43"/>
        <end position="63"/>
    </location>
</feature>
<feature type="transmembrane region" description="Helical" evidence="2">
    <location>
        <begin position="164"/>
        <end position="182"/>
    </location>
</feature>
<evidence type="ECO:0000256" key="1">
    <source>
        <dbReference type="SAM" id="MobiDB-lite"/>
    </source>
</evidence>
<gene>
    <name evidence="3" type="ORF">JD78_01211</name>
</gene>
<feature type="transmembrane region" description="Helical" evidence="2">
    <location>
        <begin position="213"/>
        <end position="236"/>
    </location>
</feature>
<dbReference type="EMBL" id="VLKF01000001">
    <property type="protein sequence ID" value="TWH72689.1"/>
    <property type="molecule type" value="Genomic_DNA"/>
</dbReference>
<comment type="caution">
    <text evidence="3">The sequence shown here is derived from an EMBL/GenBank/DDBJ whole genome shotgun (WGS) entry which is preliminary data.</text>
</comment>